<keyword evidence="3" id="KW-1185">Reference proteome</keyword>
<evidence type="ECO:0000313" key="2">
    <source>
        <dbReference type="EMBL" id="CAL4146104.1"/>
    </source>
</evidence>
<organism evidence="2 3">
    <name type="scientific">Meganyctiphanes norvegica</name>
    <name type="common">Northern krill</name>
    <name type="synonym">Thysanopoda norvegica</name>
    <dbReference type="NCBI Taxonomy" id="48144"/>
    <lineage>
        <taxon>Eukaryota</taxon>
        <taxon>Metazoa</taxon>
        <taxon>Ecdysozoa</taxon>
        <taxon>Arthropoda</taxon>
        <taxon>Crustacea</taxon>
        <taxon>Multicrustacea</taxon>
        <taxon>Malacostraca</taxon>
        <taxon>Eumalacostraca</taxon>
        <taxon>Eucarida</taxon>
        <taxon>Euphausiacea</taxon>
        <taxon>Euphausiidae</taxon>
        <taxon>Meganyctiphanes</taxon>
    </lineage>
</organism>
<gene>
    <name evidence="2" type="ORF">MNOR_LOCUS29823</name>
</gene>
<feature type="non-terminal residue" evidence="2">
    <location>
        <position position="312"/>
    </location>
</feature>
<proteinExistence type="predicted"/>
<evidence type="ECO:0008006" key="4">
    <source>
        <dbReference type="Google" id="ProtNLM"/>
    </source>
</evidence>
<evidence type="ECO:0000256" key="1">
    <source>
        <dbReference type="SAM" id="MobiDB-lite"/>
    </source>
</evidence>
<dbReference type="AlphaFoldDB" id="A0AAV2RY93"/>
<dbReference type="EMBL" id="CAXKWB010035208">
    <property type="protein sequence ID" value="CAL4146104.1"/>
    <property type="molecule type" value="Genomic_DNA"/>
</dbReference>
<feature type="compositionally biased region" description="Polar residues" evidence="1">
    <location>
        <begin position="131"/>
        <end position="140"/>
    </location>
</feature>
<accession>A0AAV2RY93</accession>
<sequence>MEDPELKSAIQAKVIVQQGPSTFFCTLCQETCIGNIQNHVRKDSHRNILSWEAVNNATPSSYLLSSLPEVVRNAKQNNDIQALDRGRFEYVCKVCSGKKPFFGLLTLQDHLKGKDHNKVKKLIQMTSATQIRTETSNPSEQKVLAPGPTPPQSQQPPDVQTLLRDKTVQIVENNGVDFIHVFIIQSAIWIGDIDVLLYNNNGKKETKETNKPVFQLVSDSQGMPQPEADMEWNNSDSSQVSDSQAAVFGCMGILTCIDRIKSLILPLIIIPMFGTTFLENGNDDTLLQQGNPQLVFHLALLLQKYKRYRIDI</sequence>
<comment type="caution">
    <text evidence="2">The sequence shown here is derived from an EMBL/GenBank/DDBJ whole genome shotgun (WGS) entry which is preliminary data.</text>
</comment>
<protein>
    <recommendedName>
        <fullName evidence="4">C2H2-type domain-containing protein</fullName>
    </recommendedName>
</protein>
<dbReference type="Proteomes" id="UP001497623">
    <property type="component" value="Unassembled WGS sequence"/>
</dbReference>
<name>A0AAV2RY93_MEGNR</name>
<feature type="region of interest" description="Disordered" evidence="1">
    <location>
        <begin position="131"/>
        <end position="159"/>
    </location>
</feature>
<reference evidence="2 3" key="1">
    <citation type="submission" date="2024-05" db="EMBL/GenBank/DDBJ databases">
        <authorList>
            <person name="Wallberg A."/>
        </authorList>
    </citation>
    <scope>NUCLEOTIDE SEQUENCE [LARGE SCALE GENOMIC DNA]</scope>
</reference>
<evidence type="ECO:0000313" key="3">
    <source>
        <dbReference type="Proteomes" id="UP001497623"/>
    </source>
</evidence>